<name>V7I5A0_9CLOT</name>
<proteinExistence type="predicted"/>
<dbReference type="EMBL" id="AXUN02000189">
    <property type="protein sequence ID" value="ETA80142.1"/>
    <property type="molecule type" value="Genomic_DNA"/>
</dbReference>
<gene>
    <name evidence="1" type="ORF">T472_0213610</name>
</gene>
<protein>
    <submittedName>
        <fullName evidence="1">Uncharacterized protein</fullName>
    </submittedName>
</protein>
<accession>V7I5A0</accession>
<evidence type="ECO:0000313" key="2">
    <source>
        <dbReference type="Proteomes" id="UP000017747"/>
    </source>
</evidence>
<comment type="caution">
    <text evidence="1">The sequence shown here is derived from an EMBL/GenBank/DDBJ whole genome shotgun (WGS) entry which is preliminary data.</text>
</comment>
<sequence length="42" mass="4832">MEKVSPIGSEEAGGFDRPKVIRTFYDIMFRNNNKDIGEINGW</sequence>
<evidence type="ECO:0000313" key="1">
    <source>
        <dbReference type="EMBL" id="ETA80142.1"/>
    </source>
</evidence>
<reference evidence="1 2" key="1">
    <citation type="journal article" date="2014" name="Genome Announc.">
        <title>Genome Sequence of Youngiibacter fragilis, the Type Strain of the Genus Youngiibacter.</title>
        <authorList>
            <person name="Wawrik C.B."/>
            <person name="Callaghan A.V."/>
            <person name="Stamps B.W."/>
            <person name="Wawrik B."/>
        </authorList>
    </citation>
    <scope>NUCLEOTIDE SEQUENCE [LARGE SCALE GENOMIC DNA]</scope>
    <source>
        <strain evidence="1 2">232.1</strain>
    </source>
</reference>
<dbReference type="AlphaFoldDB" id="V7I5A0"/>
<dbReference type="STRING" id="994573.T472_0213610"/>
<keyword evidence="2" id="KW-1185">Reference proteome</keyword>
<dbReference type="Proteomes" id="UP000017747">
    <property type="component" value="Unassembled WGS sequence"/>
</dbReference>
<organism evidence="1 2">
    <name type="scientific">Youngiibacter fragilis 232.1</name>
    <dbReference type="NCBI Taxonomy" id="994573"/>
    <lineage>
        <taxon>Bacteria</taxon>
        <taxon>Bacillati</taxon>
        <taxon>Bacillota</taxon>
        <taxon>Clostridia</taxon>
        <taxon>Eubacteriales</taxon>
        <taxon>Clostridiaceae</taxon>
        <taxon>Youngiibacter</taxon>
    </lineage>
</organism>